<dbReference type="AlphaFoldDB" id="L1K269"/>
<evidence type="ECO:0000313" key="2">
    <source>
        <dbReference type="EMBL" id="EKX54921.1"/>
    </source>
</evidence>
<dbReference type="PROSITE" id="PS50106">
    <property type="entry name" value="PDZ"/>
    <property type="match status" value="1"/>
</dbReference>
<feature type="domain" description="PDZ" evidence="1">
    <location>
        <begin position="57"/>
        <end position="127"/>
    </location>
</feature>
<organism evidence="2">
    <name type="scientific">Guillardia theta (strain CCMP2712)</name>
    <name type="common">Cryptophyte</name>
    <dbReference type="NCBI Taxonomy" id="905079"/>
    <lineage>
        <taxon>Eukaryota</taxon>
        <taxon>Cryptophyceae</taxon>
        <taxon>Pyrenomonadales</taxon>
        <taxon>Geminigeraceae</taxon>
        <taxon>Guillardia</taxon>
    </lineage>
</organism>
<keyword evidence="4" id="KW-1185">Reference proteome</keyword>
<accession>L1K269</accession>
<protein>
    <recommendedName>
        <fullName evidence="1">PDZ domain-containing protein</fullName>
    </recommendedName>
</protein>
<sequence length="171" mass="18695">MEAIKDSKEPLDFWSWWNDLMSCGCGGRAGETKFTPPSVSTSKMDFNTLQPNRGSVGLILQKRNNEYANLDVSLCHSKINLFPSHGGMRVVAIAADGPARRCGVIKTGMLVNVIDGTPVADLTEDEARHSPCSRVETTGQFFDVSLVREVLTSGARFSFPGMSRSGRNIRI</sequence>
<evidence type="ECO:0000313" key="4">
    <source>
        <dbReference type="Proteomes" id="UP000011087"/>
    </source>
</evidence>
<dbReference type="SUPFAM" id="SSF50156">
    <property type="entry name" value="PDZ domain-like"/>
    <property type="match status" value="1"/>
</dbReference>
<dbReference type="EMBL" id="JH992966">
    <property type="protein sequence ID" value="EKX54921.1"/>
    <property type="molecule type" value="Genomic_DNA"/>
</dbReference>
<dbReference type="EnsemblProtists" id="EKX54921">
    <property type="protein sequence ID" value="EKX54921"/>
    <property type="gene ID" value="GUITHDRAFT_99572"/>
</dbReference>
<dbReference type="PaxDb" id="55529-EKX54921"/>
<dbReference type="RefSeq" id="XP_005841901.1">
    <property type="nucleotide sequence ID" value="XM_005841844.1"/>
</dbReference>
<dbReference type="InterPro" id="IPR001478">
    <property type="entry name" value="PDZ"/>
</dbReference>
<reference evidence="3" key="3">
    <citation type="submission" date="2015-06" db="UniProtKB">
        <authorList>
            <consortium name="EnsemblProtists"/>
        </authorList>
    </citation>
    <scope>IDENTIFICATION</scope>
</reference>
<dbReference type="KEGG" id="gtt:GUITHDRAFT_99572"/>
<reference evidence="4" key="2">
    <citation type="submission" date="2012-11" db="EMBL/GenBank/DDBJ databases">
        <authorList>
            <person name="Kuo A."/>
            <person name="Curtis B.A."/>
            <person name="Tanifuji G."/>
            <person name="Burki F."/>
            <person name="Gruber A."/>
            <person name="Irimia M."/>
            <person name="Maruyama S."/>
            <person name="Arias M.C."/>
            <person name="Ball S.G."/>
            <person name="Gile G.H."/>
            <person name="Hirakawa Y."/>
            <person name="Hopkins J.F."/>
            <person name="Rensing S.A."/>
            <person name="Schmutz J."/>
            <person name="Symeonidi A."/>
            <person name="Elias M."/>
            <person name="Eveleigh R.J."/>
            <person name="Herman E.K."/>
            <person name="Klute M.J."/>
            <person name="Nakayama T."/>
            <person name="Obornik M."/>
            <person name="Reyes-Prieto A."/>
            <person name="Armbrust E.V."/>
            <person name="Aves S.J."/>
            <person name="Beiko R.G."/>
            <person name="Coutinho P."/>
            <person name="Dacks J.B."/>
            <person name="Durnford D.G."/>
            <person name="Fast N.M."/>
            <person name="Green B.R."/>
            <person name="Grisdale C."/>
            <person name="Hempe F."/>
            <person name="Henrissat B."/>
            <person name="Hoppner M.P."/>
            <person name="Ishida K.-I."/>
            <person name="Kim E."/>
            <person name="Koreny L."/>
            <person name="Kroth P.G."/>
            <person name="Liu Y."/>
            <person name="Malik S.-B."/>
            <person name="Maier U.G."/>
            <person name="McRose D."/>
            <person name="Mock T."/>
            <person name="Neilson J.A."/>
            <person name="Onodera N.T."/>
            <person name="Poole A.M."/>
            <person name="Pritham E.J."/>
            <person name="Richards T.A."/>
            <person name="Rocap G."/>
            <person name="Roy S.W."/>
            <person name="Sarai C."/>
            <person name="Schaack S."/>
            <person name="Shirato S."/>
            <person name="Slamovits C.H."/>
            <person name="Spencer D.F."/>
            <person name="Suzuki S."/>
            <person name="Worden A.Z."/>
            <person name="Zauner S."/>
            <person name="Barry K."/>
            <person name="Bell C."/>
            <person name="Bharti A.K."/>
            <person name="Crow J.A."/>
            <person name="Grimwood J."/>
            <person name="Kramer R."/>
            <person name="Lindquist E."/>
            <person name="Lucas S."/>
            <person name="Salamov A."/>
            <person name="McFadden G.I."/>
            <person name="Lane C.E."/>
            <person name="Keeling P.J."/>
            <person name="Gray M.W."/>
            <person name="Grigoriev I.V."/>
            <person name="Archibald J.M."/>
        </authorList>
    </citation>
    <scope>NUCLEOTIDE SEQUENCE</scope>
    <source>
        <strain evidence="4">CCMP2712</strain>
    </source>
</reference>
<evidence type="ECO:0000259" key="1">
    <source>
        <dbReference type="PROSITE" id="PS50106"/>
    </source>
</evidence>
<name>L1K269_GUITC</name>
<dbReference type="HOGENOM" id="CLU_1565834_0_0_1"/>
<gene>
    <name evidence="2" type="ORF">GUITHDRAFT_99572</name>
</gene>
<reference evidence="2 4" key="1">
    <citation type="journal article" date="2012" name="Nature">
        <title>Algal genomes reveal evolutionary mosaicism and the fate of nucleomorphs.</title>
        <authorList>
            <consortium name="DOE Joint Genome Institute"/>
            <person name="Curtis B.A."/>
            <person name="Tanifuji G."/>
            <person name="Burki F."/>
            <person name="Gruber A."/>
            <person name="Irimia M."/>
            <person name="Maruyama S."/>
            <person name="Arias M.C."/>
            <person name="Ball S.G."/>
            <person name="Gile G.H."/>
            <person name="Hirakawa Y."/>
            <person name="Hopkins J.F."/>
            <person name="Kuo A."/>
            <person name="Rensing S.A."/>
            <person name="Schmutz J."/>
            <person name="Symeonidi A."/>
            <person name="Elias M."/>
            <person name="Eveleigh R.J."/>
            <person name="Herman E.K."/>
            <person name="Klute M.J."/>
            <person name="Nakayama T."/>
            <person name="Obornik M."/>
            <person name="Reyes-Prieto A."/>
            <person name="Armbrust E.V."/>
            <person name="Aves S.J."/>
            <person name="Beiko R.G."/>
            <person name="Coutinho P."/>
            <person name="Dacks J.B."/>
            <person name="Durnford D.G."/>
            <person name="Fast N.M."/>
            <person name="Green B.R."/>
            <person name="Grisdale C.J."/>
            <person name="Hempel F."/>
            <person name="Henrissat B."/>
            <person name="Hoppner M.P."/>
            <person name="Ishida K."/>
            <person name="Kim E."/>
            <person name="Koreny L."/>
            <person name="Kroth P.G."/>
            <person name="Liu Y."/>
            <person name="Malik S.B."/>
            <person name="Maier U.G."/>
            <person name="McRose D."/>
            <person name="Mock T."/>
            <person name="Neilson J.A."/>
            <person name="Onodera N.T."/>
            <person name="Poole A.M."/>
            <person name="Pritham E.J."/>
            <person name="Richards T.A."/>
            <person name="Rocap G."/>
            <person name="Roy S.W."/>
            <person name="Sarai C."/>
            <person name="Schaack S."/>
            <person name="Shirato S."/>
            <person name="Slamovits C.H."/>
            <person name="Spencer D.F."/>
            <person name="Suzuki S."/>
            <person name="Worden A.Z."/>
            <person name="Zauner S."/>
            <person name="Barry K."/>
            <person name="Bell C."/>
            <person name="Bharti A.K."/>
            <person name="Crow J.A."/>
            <person name="Grimwood J."/>
            <person name="Kramer R."/>
            <person name="Lindquist E."/>
            <person name="Lucas S."/>
            <person name="Salamov A."/>
            <person name="McFadden G.I."/>
            <person name="Lane C.E."/>
            <person name="Keeling P.J."/>
            <person name="Gray M.W."/>
            <person name="Grigoriev I.V."/>
            <person name="Archibald J.M."/>
        </authorList>
    </citation>
    <scope>NUCLEOTIDE SEQUENCE</scope>
    <source>
        <strain evidence="2 4">CCMP2712</strain>
    </source>
</reference>
<dbReference type="Proteomes" id="UP000011087">
    <property type="component" value="Unassembled WGS sequence"/>
</dbReference>
<dbReference type="Gene3D" id="2.30.42.10">
    <property type="match status" value="1"/>
</dbReference>
<dbReference type="GeneID" id="17311455"/>
<proteinExistence type="predicted"/>
<dbReference type="InterPro" id="IPR036034">
    <property type="entry name" value="PDZ_sf"/>
</dbReference>
<evidence type="ECO:0000313" key="3">
    <source>
        <dbReference type="EnsemblProtists" id="EKX54921"/>
    </source>
</evidence>